<evidence type="ECO:0000313" key="2">
    <source>
        <dbReference type="Proteomes" id="UP001054945"/>
    </source>
</evidence>
<keyword evidence="2" id="KW-1185">Reference proteome</keyword>
<proteinExistence type="predicted"/>
<gene>
    <name evidence="1" type="ORF">CEXT_561781</name>
</gene>
<organism evidence="1 2">
    <name type="scientific">Caerostris extrusa</name>
    <name type="common">Bark spider</name>
    <name type="synonym">Caerostris bankana</name>
    <dbReference type="NCBI Taxonomy" id="172846"/>
    <lineage>
        <taxon>Eukaryota</taxon>
        <taxon>Metazoa</taxon>
        <taxon>Ecdysozoa</taxon>
        <taxon>Arthropoda</taxon>
        <taxon>Chelicerata</taxon>
        <taxon>Arachnida</taxon>
        <taxon>Araneae</taxon>
        <taxon>Araneomorphae</taxon>
        <taxon>Entelegynae</taxon>
        <taxon>Araneoidea</taxon>
        <taxon>Araneidae</taxon>
        <taxon>Caerostris</taxon>
    </lineage>
</organism>
<comment type="caution">
    <text evidence="1">The sequence shown here is derived from an EMBL/GenBank/DDBJ whole genome shotgun (WGS) entry which is preliminary data.</text>
</comment>
<reference evidence="1 2" key="1">
    <citation type="submission" date="2021-06" db="EMBL/GenBank/DDBJ databases">
        <title>Caerostris extrusa draft genome.</title>
        <authorList>
            <person name="Kono N."/>
            <person name="Arakawa K."/>
        </authorList>
    </citation>
    <scope>NUCLEOTIDE SEQUENCE [LARGE SCALE GENOMIC DNA]</scope>
</reference>
<dbReference type="Proteomes" id="UP001054945">
    <property type="component" value="Unassembled WGS sequence"/>
</dbReference>
<accession>A0AAV4RDR8</accession>
<protein>
    <submittedName>
        <fullName evidence="1">Uncharacterized protein</fullName>
    </submittedName>
</protein>
<dbReference type="AlphaFoldDB" id="A0AAV4RDR8"/>
<sequence length="88" mass="9645">MSSCSRNLKLFAMSARGQPLTGVRADSSHIQPVLLHSSVIVGNKIANENRARLRRPVYVHGHKTGARPDKISWGCAWLAQPAADVERT</sequence>
<dbReference type="EMBL" id="BPLR01007827">
    <property type="protein sequence ID" value="GIY20029.1"/>
    <property type="molecule type" value="Genomic_DNA"/>
</dbReference>
<evidence type="ECO:0000313" key="1">
    <source>
        <dbReference type="EMBL" id="GIY20029.1"/>
    </source>
</evidence>
<name>A0AAV4RDR8_CAEEX</name>